<dbReference type="SMART" id="SM01185">
    <property type="entry name" value="EFP"/>
    <property type="match status" value="1"/>
</dbReference>
<feature type="domain" description="Elongation factor P C-terminal" evidence="1">
    <location>
        <begin position="47"/>
        <end position="102"/>
    </location>
</feature>
<dbReference type="InterPro" id="IPR020599">
    <property type="entry name" value="Transl_elong_fac_P/YeiP"/>
</dbReference>
<organism evidence="3 4">
    <name type="scientific">Platanthera guangdongensis</name>
    <dbReference type="NCBI Taxonomy" id="2320717"/>
    <lineage>
        <taxon>Eukaryota</taxon>
        <taxon>Viridiplantae</taxon>
        <taxon>Streptophyta</taxon>
        <taxon>Embryophyta</taxon>
        <taxon>Tracheophyta</taxon>
        <taxon>Spermatophyta</taxon>
        <taxon>Magnoliopsida</taxon>
        <taxon>Liliopsida</taxon>
        <taxon>Asparagales</taxon>
        <taxon>Orchidaceae</taxon>
        <taxon>Orchidoideae</taxon>
        <taxon>Orchideae</taxon>
        <taxon>Orchidinae</taxon>
        <taxon>Platanthera</taxon>
    </lineage>
</organism>
<proteinExistence type="predicted"/>
<dbReference type="InterPro" id="IPR012340">
    <property type="entry name" value="NA-bd_OB-fold"/>
</dbReference>
<dbReference type="Pfam" id="PF01132">
    <property type="entry name" value="EFP"/>
    <property type="match status" value="1"/>
</dbReference>
<evidence type="ECO:0000259" key="2">
    <source>
        <dbReference type="SMART" id="SM01185"/>
    </source>
</evidence>
<comment type="caution">
    <text evidence="3">The sequence shown here is derived from an EMBL/GenBank/DDBJ whole genome shotgun (WGS) entry which is preliminary data.</text>
</comment>
<dbReference type="EMBL" id="JBBWWR010000014">
    <property type="protein sequence ID" value="KAK8953095.1"/>
    <property type="molecule type" value="Genomic_DNA"/>
</dbReference>
<dbReference type="SMART" id="SM00841">
    <property type="entry name" value="Elong-fact-P_C"/>
    <property type="match status" value="1"/>
</dbReference>
<sequence>MDPSTFEQLEVSKDLFGKNASYVKEEMNVIVQCYDGKPTSASVPQRLTCMVAEAQSHSKGLTAAPQYKRVVLDNGLTVMVPPFIEAGDEIVLNTTEDKYLARAKE</sequence>
<evidence type="ECO:0000313" key="3">
    <source>
        <dbReference type="EMBL" id="KAK8953095.1"/>
    </source>
</evidence>
<accession>A0ABR2LW60</accession>
<dbReference type="Proteomes" id="UP001412067">
    <property type="component" value="Unassembled WGS sequence"/>
</dbReference>
<dbReference type="Pfam" id="PF09285">
    <property type="entry name" value="Elong-fact-P_C"/>
    <property type="match status" value="1"/>
</dbReference>
<keyword evidence="4" id="KW-1185">Reference proteome</keyword>
<reference evidence="3 4" key="1">
    <citation type="journal article" date="2022" name="Nat. Plants">
        <title>Genomes of leafy and leafless Platanthera orchids illuminate the evolution of mycoheterotrophy.</title>
        <authorList>
            <person name="Li M.H."/>
            <person name="Liu K.W."/>
            <person name="Li Z."/>
            <person name="Lu H.C."/>
            <person name="Ye Q.L."/>
            <person name="Zhang D."/>
            <person name="Wang J.Y."/>
            <person name="Li Y.F."/>
            <person name="Zhong Z.M."/>
            <person name="Liu X."/>
            <person name="Yu X."/>
            <person name="Liu D.K."/>
            <person name="Tu X.D."/>
            <person name="Liu B."/>
            <person name="Hao Y."/>
            <person name="Liao X.Y."/>
            <person name="Jiang Y.T."/>
            <person name="Sun W.H."/>
            <person name="Chen J."/>
            <person name="Chen Y.Q."/>
            <person name="Ai Y."/>
            <person name="Zhai J.W."/>
            <person name="Wu S.S."/>
            <person name="Zhou Z."/>
            <person name="Hsiao Y.Y."/>
            <person name="Wu W.L."/>
            <person name="Chen Y.Y."/>
            <person name="Lin Y.F."/>
            <person name="Hsu J.L."/>
            <person name="Li C.Y."/>
            <person name="Wang Z.W."/>
            <person name="Zhao X."/>
            <person name="Zhong W.Y."/>
            <person name="Ma X.K."/>
            <person name="Ma L."/>
            <person name="Huang J."/>
            <person name="Chen G.Z."/>
            <person name="Huang M.Z."/>
            <person name="Huang L."/>
            <person name="Peng D.H."/>
            <person name="Luo Y.B."/>
            <person name="Zou S.Q."/>
            <person name="Chen S.P."/>
            <person name="Lan S."/>
            <person name="Tsai W.C."/>
            <person name="Van de Peer Y."/>
            <person name="Liu Z.J."/>
        </authorList>
    </citation>
    <scope>NUCLEOTIDE SEQUENCE [LARGE SCALE GENOMIC DNA]</scope>
    <source>
        <strain evidence="3">Lor288</strain>
    </source>
</reference>
<dbReference type="InterPro" id="IPR001059">
    <property type="entry name" value="Transl_elong_P/YeiP_cen"/>
</dbReference>
<dbReference type="PANTHER" id="PTHR30053">
    <property type="entry name" value="ELONGATION FACTOR P"/>
    <property type="match status" value="1"/>
</dbReference>
<feature type="domain" description="Translation elongation factor P/YeiP central" evidence="2">
    <location>
        <begin position="1"/>
        <end position="39"/>
    </location>
</feature>
<evidence type="ECO:0000313" key="4">
    <source>
        <dbReference type="Proteomes" id="UP001412067"/>
    </source>
</evidence>
<dbReference type="SUPFAM" id="SSF50249">
    <property type="entry name" value="Nucleic acid-binding proteins"/>
    <property type="match status" value="2"/>
</dbReference>
<protein>
    <recommendedName>
        <fullName evidence="5">Elongation factor P</fullName>
    </recommendedName>
</protein>
<evidence type="ECO:0000259" key="1">
    <source>
        <dbReference type="SMART" id="SM00841"/>
    </source>
</evidence>
<evidence type="ECO:0008006" key="5">
    <source>
        <dbReference type="Google" id="ProtNLM"/>
    </source>
</evidence>
<dbReference type="InterPro" id="IPR013852">
    <property type="entry name" value="Transl_elong_P/YeiP_CS"/>
</dbReference>
<dbReference type="InterPro" id="IPR015365">
    <property type="entry name" value="Elong-fact-P_C"/>
</dbReference>
<gene>
    <name evidence="3" type="ORF">KSP40_PGU001977</name>
</gene>
<dbReference type="PROSITE" id="PS01275">
    <property type="entry name" value="EFP"/>
    <property type="match status" value="1"/>
</dbReference>
<dbReference type="Gene3D" id="2.40.50.140">
    <property type="entry name" value="Nucleic acid-binding proteins"/>
    <property type="match status" value="2"/>
</dbReference>
<dbReference type="PANTHER" id="PTHR30053:SF14">
    <property type="entry name" value="TRANSLATION ELONGATION FACTOR KOW-LIKE DOMAIN-CONTAINING PROTEIN"/>
    <property type="match status" value="1"/>
</dbReference>
<name>A0ABR2LW60_9ASPA</name>